<organism evidence="1 2">
    <name type="scientific">Lacipirellula parvula</name>
    <dbReference type="NCBI Taxonomy" id="2650471"/>
    <lineage>
        <taxon>Bacteria</taxon>
        <taxon>Pseudomonadati</taxon>
        <taxon>Planctomycetota</taxon>
        <taxon>Planctomycetia</taxon>
        <taxon>Pirellulales</taxon>
        <taxon>Lacipirellulaceae</taxon>
        <taxon>Lacipirellula</taxon>
    </lineage>
</organism>
<dbReference type="Gene3D" id="3.40.50.300">
    <property type="entry name" value="P-loop containing nucleotide triphosphate hydrolases"/>
    <property type="match status" value="1"/>
</dbReference>
<evidence type="ECO:0000313" key="1">
    <source>
        <dbReference type="EMBL" id="BBO31049.1"/>
    </source>
</evidence>
<dbReference type="KEGG" id="lpav:PLANPX_0661"/>
<keyword evidence="2" id="KW-1185">Reference proteome</keyword>
<dbReference type="AlphaFoldDB" id="A0A5K7XDE2"/>
<sequence>MTLGCKGWVNWGATDEKFWQIPDVHVINVVRPLEGAMKSFMKYQQAAPDHSAQAMVLAAARLGALWQMKEIAVLNNPTKIFHIDFEELKSNPLAQVERIAKWLPHHPSDTQIGSAVISVHQGK</sequence>
<reference evidence="2" key="1">
    <citation type="submission" date="2019-10" db="EMBL/GenBank/DDBJ databases">
        <title>Lacipirellula parvula gen. nov., sp. nov., representing a lineage of planctomycetes widespread in freshwater anoxic habitats, and description of the family Lacipirellulaceae.</title>
        <authorList>
            <person name="Dedysh S.N."/>
            <person name="Kulichevskaya I.S."/>
            <person name="Beletsky A.V."/>
            <person name="Rakitin A.L."/>
            <person name="Mardanov A.V."/>
            <person name="Ivanova A.A."/>
            <person name="Saltykova V.X."/>
            <person name="Rijpstra W.I.C."/>
            <person name="Sinninghe Damste J.S."/>
            <person name="Ravin N.V."/>
        </authorList>
    </citation>
    <scope>NUCLEOTIDE SEQUENCE [LARGE SCALE GENOMIC DNA]</scope>
    <source>
        <strain evidence="2">PX69</strain>
    </source>
</reference>
<dbReference type="Proteomes" id="UP000326837">
    <property type="component" value="Chromosome"/>
</dbReference>
<gene>
    <name evidence="1" type="ORF">PLANPX_0661</name>
</gene>
<dbReference type="EMBL" id="AP021861">
    <property type="protein sequence ID" value="BBO31049.1"/>
    <property type="molecule type" value="Genomic_DNA"/>
</dbReference>
<dbReference type="SUPFAM" id="SSF52540">
    <property type="entry name" value="P-loop containing nucleoside triphosphate hydrolases"/>
    <property type="match status" value="1"/>
</dbReference>
<proteinExistence type="predicted"/>
<protein>
    <submittedName>
        <fullName evidence="1">Uncharacterized protein</fullName>
    </submittedName>
</protein>
<name>A0A5K7XDE2_9BACT</name>
<accession>A0A5K7XDE2</accession>
<dbReference type="InterPro" id="IPR027417">
    <property type="entry name" value="P-loop_NTPase"/>
</dbReference>
<evidence type="ECO:0000313" key="2">
    <source>
        <dbReference type="Proteomes" id="UP000326837"/>
    </source>
</evidence>